<comment type="caution">
    <text evidence="1">The sequence shown here is derived from an EMBL/GenBank/DDBJ whole genome shotgun (WGS) entry which is preliminary data.</text>
</comment>
<protein>
    <submittedName>
        <fullName evidence="1">Uncharacterized protein</fullName>
    </submittedName>
</protein>
<dbReference type="Proteomes" id="UP000287651">
    <property type="component" value="Unassembled WGS sequence"/>
</dbReference>
<gene>
    <name evidence="1" type="ORF">B296_00028250</name>
</gene>
<organism evidence="1 2">
    <name type="scientific">Ensete ventricosum</name>
    <name type="common">Abyssinian banana</name>
    <name type="synonym">Musa ensete</name>
    <dbReference type="NCBI Taxonomy" id="4639"/>
    <lineage>
        <taxon>Eukaryota</taxon>
        <taxon>Viridiplantae</taxon>
        <taxon>Streptophyta</taxon>
        <taxon>Embryophyta</taxon>
        <taxon>Tracheophyta</taxon>
        <taxon>Spermatophyta</taxon>
        <taxon>Magnoliopsida</taxon>
        <taxon>Liliopsida</taxon>
        <taxon>Zingiberales</taxon>
        <taxon>Musaceae</taxon>
        <taxon>Ensete</taxon>
    </lineage>
</organism>
<reference evidence="1 2" key="1">
    <citation type="journal article" date="2014" name="Agronomy (Basel)">
        <title>A Draft Genome Sequence for Ensete ventricosum, the Drought-Tolerant Tree Against Hunger.</title>
        <authorList>
            <person name="Harrison J."/>
            <person name="Moore K.A."/>
            <person name="Paszkiewicz K."/>
            <person name="Jones T."/>
            <person name="Grant M."/>
            <person name="Ambacheew D."/>
            <person name="Muzemil S."/>
            <person name="Studholme D.J."/>
        </authorList>
    </citation>
    <scope>NUCLEOTIDE SEQUENCE [LARGE SCALE GENOMIC DNA]</scope>
</reference>
<dbReference type="AlphaFoldDB" id="A0A426Y154"/>
<evidence type="ECO:0000313" key="1">
    <source>
        <dbReference type="EMBL" id="RRT45370.1"/>
    </source>
</evidence>
<name>A0A426Y154_ENSVE</name>
<evidence type="ECO:0000313" key="2">
    <source>
        <dbReference type="Proteomes" id="UP000287651"/>
    </source>
</evidence>
<proteinExistence type="predicted"/>
<accession>A0A426Y154</accession>
<dbReference type="EMBL" id="AMZH03015878">
    <property type="protein sequence ID" value="RRT45370.1"/>
    <property type="molecule type" value="Genomic_DNA"/>
</dbReference>
<sequence length="221" mass="23839">MSTSDESYKAIWARKATMCSTGSTLPLYDSKGGSLKLVGIGLSCISRVKGKPPFELSADFSEATRELPTGFLAGGPALQDRVELVPCVPESRLGLYVTVGAPTNRSARGSCTRTLGERLVLGRVPSMLKLGIRLDIRKGQSFKLLSIPLISSCLRVFIPMKAKVVVPGRYRCYNSWRCRVQSFAGSLGPLTASQAFKCALRCTPFTVLGAGRPIKFPDCPC</sequence>